<dbReference type="Gene3D" id="3.40.50.720">
    <property type="entry name" value="NAD(P)-binding Rossmann-like Domain"/>
    <property type="match status" value="1"/>
</dbReference>
<evidence type="ECO:0000313" key="2">
    <source>
        <dbReference type="EMBL" id="KAH7176791.1"/>
    </source>
</evidence>
<evidence type="ECO:0000259" key="1">
    <source>
        <dbReference type="Pfam" id="PF01408"/>
    </source>
</evidence>
<sequence length="69" mass="7302">MAPRGVSIFGTLEAMIETPGLEAIVIASNTVFHVPQSIAAFEQGLHVLYEKPIGFSSATEMENGKAISP</sequence>
<dbReference type="SUPFAM" id="SSF51735">
    <property type="entry name" value="NAD(P)-binding Rossmann-fold domains"/>
    <property type="match status" value="1"/>
</dbReference>
<organism evidence="2 3">
    <name type="scientific">Dactylonectria macrodidyma</name>
    <dbReference type="NCBI Taxonomy" id="307937"/>
    <lineage>
        <taxon>Eukaryota</taxon>
        <taxon>Fungi</taxon>
        <taxon>Dikarya</taxon>
        <taxon>Ascomycota</taxon>
        <taxon>Pezizomycotina</taxon>
        <taxon>Sordariomycetes</taxon>
        <taxon>Hypocreomycetidae</taxon>
        <taxon>Hypocreales</taxon>
        <taxon>Nectriaceae</taxon>
        <taxon>Dactylonectria</taxon>
    </lineage>
</organism>
<proteinExistence type="predicted"/>
<dbReference type="Pfam" id="PF01408">
    <property type="entry name" value="GFO_IDH_MocA"/>
    <property type="match status" value="1"/>
</dbReference>
<dbReference type="OrthoDB" id="446809at2759"/>
<accession>A0A9P9FVG9</accession>
<dbReference type="EMBL" id="JAGMUV010000001">
    <property type="protein sequence ID" value="KAH7176791.1"/>
    <property type="molecule type" value="Genomic_DNA"/>
</dbReference>
<evidence type="ECO:0000313" key="3">
    <source>
        <dbReference type="Proteomes" id="UP000738349"/>
    </source>
</evidence>
<name>A0A9P9FVG9_9HYPO</name>
<keyword evidence="3" id="KW-1185">Reference proteome</keyword>
<gene>
    <name evidence="2" type="ORF">EDB81DRAFT_773576</name>
</gene>
<feature type="domain" description="Gfo/Idh/MocA-like oxidoreductase N-terminal" evidence="1">
    <location>
        <begin position="5"/>
        <end position="58"/>
    </location>
</feature>
<dbReference type="AlphaFoldDB" id="A0A9P9FVG9"/>
<reference evidence="2" key="1">
    <citation type="journal article" date="2021" name="Nat. Commun.">
        <title>Genetic determinants of endophytism in the Arabidopsis root mycobiome.</title>
        <authorList>
            <person name="Mesny F."/>
            <person name="Miyauchi S."/>
            <person name="Thiergart T."/>
            <person name="Pickel B."/>
            <person name="Atanasova L."/>
            <person name="Karlsson M."/>
            <person name="Huettel B."/>
            <person name="Barry K.W."/>
            <person name="Haridas S."/>
            <person name="Chen C."/>
            <person name="Bauer D."/>
            <person name="Andreopoulos W."/>
            <person name="Pangilinan J."/>
            <person name="LaButti K."/>
            <person name="Riley R."/>
            <person name="Lipzen A."/>
            <person name="Clum A."/>
            <person name="Drula E."/>
            <person name="Henrissat B."/>
            <person name="Kohler A."/>
            <person name="Grigoriev I.V."/>
            <person name="Martin F.M."/>
            <person name="Hacquard S."/>
        </authorList>
    </citation>
    <scope>NUCLEOTIDE SEQUENCE</scope>
    <source>
        <strain evidence="2">MPI-CAGE-AT-0147</strain>
    </source>
</reference>
<protein>
    <recommendedName>
        <fullName evidence="1">Gfo/Idh/MocA-like oxidoreductase N-terminal domain-containing protein</fullName>
    </recommendedName>
</protein>
<dbReference type="Proteomes" id="UP000738349">
    <property type="component" value="Unassembled WGS sequence"/>
</dbReference>
<dbReference type="InterPro" id="IPR036291">
    <property type="entry name" value="NAD(P)-bd_dom_sf"/>
</dbReference>
<comment type="caution">
    <text evidence="2">The sequence shown here is derived from an EMBL/GenBank/DDBJ whole genome shotgun (WGS) entry which is preliminary data.</text>
</comment>
<dbReference type="InterPro" id="IPR000683">
    <property type="entry name" value="Gfo/Idh/MocA-like_OxRdtase_N"/>
</dbReference>
<dbReference type="GO" id="GO:0000166">
    <property type="term" value="F:nucleotide binding"/>
    <property type="evidence" value="ECO:0007669"/>
    <property type="project" value="InterPro"/>
</dbReference>